<keyword evidence="2" id="KW-1133">Transmembrane helix</keyword>
<evidence type="ECO:0000256" key="1">
    <source>
        <dbReference type="SAM" id="MobiDB-lite"/>
    </source>
</evidence>
<dbReference type="EMBL" id="CP037423">
    <property type="protein sequence ID" value="QDV42006.1"/>
    <property type="molecule type" value="Genomic_DNA"/>
</dbReference>
<sequence length="172" mass="18374">MTNQGEKTDSAIDDVESAEDHSTATAPPDGQSTGRADTPATEPATDNDDGPAKLPLDGRTLRLLVCLLPVGGLVVVMIVYLGATIQMSLPIESSNALRSQSLDVVRVTTVLLGGVTLVVTGVSLINLGLMNSIDADPDWKESRRYTPIAGAVTALSRRWPEPLCWALHWRRT</sequence>
<accession>A0A518HMD0</accession>
<evidence type="ECO:0000313" key="3">
    <source>
        <dbReference type="EMBL" id="QDV42006.1"/>
    </source>
</evidence>
<protein>
    <submittedName>
        <fullName evidence="3">Uncharacterized protein</fullName>
    </submittedName>
</protein>
<gene>
    <name evidence="3" type="ORF">Enr13x_18490</name>
</gene>
<dbReference type="AlphaFoldDB" id="A0A518HMD0"/>
<proteinExistence type="predicted"/>
<keyword evidence="2" id="KW-0812">Transmembrane</keyword>
<feature type="transmembrane region" description="Helical" evidence="2">
    <location>
        <begin position="61"/>
        <end position="83"/>
    </location>
</feature>
<feature type="transmembrane region" description="Helical" evidence="2">
    <location>
        <begin position="104"/>
        <end position="129"/>
    </location>
</feature>
<evidence type="ECO:0000256" key="2">
    <source>
        <dbReference type="SAM" id="Phobius"/>
    </source>
</evidence>
<keyword evidence="4" id="KW-1185">Reference proteome</keyword>
<evidence type="ECO:0000313" key="4">
    <source>
        <dbReference type="Proteomes" id="UP000319004"/>
    </source>
</evidence>
<feature type="region of interest" description="Disordered" evidence="1">
    <location>
        <begin position="1"/>
        <end position="53"/>
    </location>
</feature>
<name>A0A518HMD0_9BACT</name>
<reference evidence="3 4" key="1">
    <citation type="submission" date="2019-03" db="EMBL/GenBank/DDBJ databases">
        <title>Deep-cultivation of Planctomycetes and their phenomic and genomic characterization uncovers novel biology.</title>
        <authorList>
            <person name="Wiegand S."/>
            <person name="Jogler M."/>
            <person name="Boedeker C."/>
            <person name="Pinto D."/>
            <person name="Vollmers J."/>
            <person name="Rivas-Marin E."/>
            <person name="Kohn T."/>
            <person name="Peeters S.H."/>
            <person name="Heuer A."/>
            <person name="Rast P."/>
            <person name="Oberbeckmann S."/>
            <person name="Bunk B."/>
            <person name="Jeske O."/>
            <person name="Meyerdierks A."/>
            <person name="Storesund J.E."/>
            <person name="Kallscheuer N."/>
            <person name="Luecker S."/>
            <person name="Lage O.M."/>
            <person name="Pohl T."/>
            <person name="Merkel B.J."/>
            <person name="Hornburger P."/>
            <person name="Mueller R.-W."/>
            <person name="Bruemmer F."/>
            <person name="Labrenz M."/>
            <person name="Spormann A.M."/>
            <person name="Op den Camp H."/>
            <person name="Overmann J."/>
            <person name="Amann R."/>
            <person name="Jetten M.S.M."/>
            <person name="Mascher T."/>
            <person name="Medema M.H."/>
            <person name="Devos D.P."/>
            <person name="Kaster A.-K."/>
            <person name="Ovreas L."/>
            <person name="Rohde M."/>
            <person name="Galperin M.Y."/>
            <person name="Jogler C."/>
        </authorList>
    </citation>
    <scope>NUCLEOTIDE SEQUENCE [LARGE SCALE GENOMIC DNA]</scope>
    <source>
        <strain evidence="3 4">Enr13</strain>
    </source>
</reference>
<dbReference type="RefSeq" id="WP_145385655.1">
    <property type="nucleotide sequence ID" value="NZ_CP037423.1"/>
</dbReference>
<feature type="compositionally biased region" description="Basic and acidic residues" evidence="1">
    <location>
        <begin position="1"/>
        <end position="10"/>
    </location>
</feature>
<dbReference type="KEGG" id="snep:Enr13x_18490"/>
<keyword evidence="2" id="KW-0472">Membrane</keyword>
<organism evidence="3 4">
    <name type="scientific">Stieleria neptunia</name>
    <dbReference type="NCBI Taxonomy" id="2527979"/>
    <lineage>
        <taxon>Bacteria</taxon>
        <taxon>Pseudomonadati</taxon>
        <taxon>Planctomycetota</taxon>
        <taxon>Planctomycetia</taxon>
        <taxon>Pirellulales</taxon>
        <taxon>Pirellulaceae</taxon>
        <taxon>Stieleria</taxon>
    </lineage>
</organism>
<dbReference type="Proteomes" id="UP000319004">
    <property type="component" value="Chromosome"/>
</dbReference>